<sequence length="457" mass="51533">MGRLIAISNRTAADPKARAGGLAVAVWESLKATGGCWFGWSGELVDEIPRGTSVYRDEGVEFVLTDLTHDEHESYYLTYANRVIWPVFHYRLDLASFDSEAFKVYSAVNQRLANMVADRLVPTDTVWVHDYHFLLMGDALRHAGWEGPTGFFLHIPFPPPEMFSAIPEHHWIARALCAYSVIGFQSERDRANFERYLVDQCGGEAHEDGRISVFGTTTRIAAYPIGIDPAGFVEAAHSPVADRAAERISRFLGGRELVVGVDRMDYSKGLPQRFEAVGQFFDDHPDLHGKVSVTQIAPPSRSKVEEYQELRLELDQLAGRINGDHGDLDWIPLRYLARSYSREELAGLFRIARVGLVTPLRDGMNLVAKEFVMAQDESDPGVLVLSQFAGAAEQMQEALIVNPHDRHKVADAIHQALTMPLEERQTRWRKLRDIVVKQDIAWWRNNFLRDLEPAIPA</sequence>
<dbReference type="KEGG" id="mmr:Mmar10_1020"/>
<dbReference type="GO" id="GO:0003825">
    <property type="term" value="F:alpha,alpha-trehalose-phosphate synthase (UDP-forming) activity"/>
    <property type="evidence" value="ECO:0007669"/>
    <property type="project" value="UniProtKB-EC"/>
</dbReference>
<dbReference type="EC" id="2.4.1.15" evidence="2"/>
<dbReference type="Proteomes" id="UP000001964">
    <property type="component" value="Chromosome"/>
</dbReference>
<organism evidence="2 3">
    <name type="scientific">Maricaulis maris (strain MCS10)</name>
    <name type="common">Caulobacter maris</name>
    <dbReference type="NCBI Taxonomy" id="394221"/>
    <lineage>
        <taxon>Bacteria</taxon>
        <taxon>Pseudomonadati</taxon>
        <taxon>Pseudomonadota</taxon>
        <taxon>Alphaproteobacteria</taxon>
        <taxon>Maricaulales</taxon>
        <taxon>Maricaulaceae</taxon>
        <taxon>Maricaulis</taxon>
    </lineage>
</organism>
<name>Q0AQX4_MARMM</name>
<protein>
    <submittedName>
        <fullName evidence="2">Trehalose 6-phosphate synthase</fullName>
        <ecNumber evidence="2">2.4.1.15</ecNumber>
    </submittedName>
</protein>
<keyword evidence="2" id="KW-0328">Glycosyltransferase</keyword>
<dbReference type="PANTHER" id="PTHR10788:SF106">
    <property type="entry name" value="BCDNA.GH08860"/>
    <property type="match status" value="1"/>
</dbReference>
<dbReference type="RefSeq" id="WP_011642960.1">
    <property type="nucleotide sequence ID" value="NC_008347.1"/>
</dbReference>
<comment type="similarity">
    <text evidence="1">Belongs to the glycosyltransferase 20 family.</text>
</comment>
<dbReference type="AlphaFoldDB" id="Q0AQX4"/>
<dbReference type="eggNOG" id="COG0380">
    <property type="taxonomic scope" value="Bacteria"/>
</dbReference>
<evidence type="ECO:0000256" key="1">
    <source>
        <dbReference type="ARBA" id="ARBA00008799"/>
    </source>
</evidence>
<evidence type="ECO:0000313" key="2">
    <source>
        <dbReference type="EMBL" id="ABI65313.1"/>
    </source>
</evidence>
<dbReference type="HOGENOM" id="CLU_002351_7_1_5"/>
<dbReference type="STRING" id="394221.Mmar10_1020"/>
<dbReference type="EMBL" id="CP000449">
    <property type="protein sequence ID" value="ABI65313.1"/>
    <property type="molecule type" value="Genomic_DNA"/>
</dbReference>
<keyword evidence="2" id="KW-0808">Transferase</keyword>
<gene>
    <name evidence="2" type="ordered locus">Mmar10_1020</name>
</gene>
<dbReference type="InterPro" id="IPR001830">
    <property type="entry name" value="Glyco_trans_20"/>
</dbReference>
<dbReference type="CAZy" id="GT20">
    <property type="family name" value="Glycosyltransferase Family 20"/>
</dbReference>
<dbReference type="Gene3D" id="3.40.50.2000">
    <property type="entry name" value="Glycogen Phosphorylase B"/>
    <property type="match status" value="2"/>
</dbReference>
<accession>Q0AQX4</accession>
<dbReference type="GO" id="GO:0005992">
    <property type="term" value="P:trehalose biosynthetic process"/>
    <property type="evidence" value="ECO:0007669"/>
    <property type="project" value="InterPro"/>
</dbReference>
<evidence type="ECO:0000313" key="3">
    <source>
        <dbReference type="Proteomes" id="UP000001964"/>
    </source>
</evidence>
<dbReference type="SUPFAM" id="SSF53756">
    <property type="entry name" value="UDP-Glycosyltransferase/glycogen phosphorylase"/>
    <property type="match status" value="1"/>
</dbReference>
<reference evidence="2 3" key="1">
    <citation type="submission" date="2006-08" db="EMBL/GenBank/DDBJ databases">
        <title>Complete sequence of Maricaulis maris MCS10.</title>
        <authorList>
            <consortium name="US DOE Joint Genome Institute"/>
            <person name="Copeland A."/>
            <person name="Lucas S."/>
            <person name="Lapidus A."/>
            <person name="Barry K."/>
            <person name="Detter J.C."/>
            <person name="Glavina del Rio T."/>
            <person name="Hammon N."/>
            <person name="Israni S."/>
            <person name="Dalin E."/>
            <person name="Tice H."/>
            <person name="Pitluck S."/>
            <person name="Saunders E."/>
            <person name="Brettin T."/>
            <person name="Bruce D."/>
            <person name="Han C."/>
            <person name="Tapia R."/>
            <person name="Gilna P."/>
            <person name="Schmutz J."/>
            <person name="Larimer F."/>
            <person name="Land M."/>
            <person name="Hauser L."/>
            <person name="Kyrpides N."/>
            <person name="Mikhailova N."/>
            <person name="Viollier P."/>
            <person name="Stephens C."/>
            <person name="Richardson P."/>
        </authorList>
    </citation>
    <scope>NUCLEOTIDE SEQUENCE [LARGE SCALE GENOMIC DNA]</scope>
    <source>
        <strain evidence="2 3">MCS10</strain>
    </source>
</reference>
<dbReference type="PANTHER" id="PTHR10788">
    <property type="entry name" value="TREHALOSE-6-PHOSPHATE SYNTHASE"/>
    <property type="match status" value="1"/>
</dbReference>
<keyword evidence="3" id="KW-1185">Reference proteome</keyword>
<proteinExistence type="inferred from homology"/>
<dbReference type="CDD" id="cd03788">
    <property type="entry name" value="GT20_TPS"/>
    <property type="match status" value="1"/>
</dbReference>
<dbReference type="Pfam" id="PF00982">
    <property type="entry name" value="Glyco_transf_20"/>
    <property type="match status" value="1"/>
</dbReference>
<dbReference type="OrthoDB" id="9815690at2"/>